<dbReference type="Pfam" id="PF01968">
    <property type="entry name" value="Hydantoinase_A"/>
    <property type="match status" value="1"/>
</dbReference>
<dbReference type="KEGG" id="ngr:NAEGRDRAFT_82976"/>
<evidence type="ECO:0000259" key="5">
    <source>
        <dbReference type="Pfam" id="PF19278"/>
    </source>
</evidence>
<evidence type="ECO:0000259" key="3">
    <source>
        <dbReference type="Pfam" id="PF02538"/>
    </source>
</evidence>
<dbReference type="InterPro" id="IPR002821">
    <property type="entry name" value="Hydantoinase_A"/>
</dbReference>
<dbReference type="GO" id="GO:0006749">
    <property type="term" value="P:glutathione metabolic process"/>
    <property type="evidence" value="ECO:0007669"/>
    <property type="project" value="TreeGrafter"/>
</dbReference>
<dbReference type="GO" id="GO:0005829">
    <property type="term" value="C:cytosol"/>
    <property type="evidence" value="ECO:0007669"/>
    <property type="project" value="TreeGrafter"/>
</dbReference>
<dbReference type="Proteomes" id="UP000006671">
    <property type="component" value="Unassembled WGS sequence"/>
</dbReference>
<evidence type="ECO:0000259" key="2">
    <source>
        <dbReference type="Pfam" id="PF01968"/>
    </source>
</evidence>
<dbReference type="InterPro" id="IPR045079">
    <property type="entry name" value="Oxoprolinase-like"/>
</dbReference>
<dbReference type="InParanoid" id="D2V3Y4"/>
<evidence type="ECO:0000259" key="4">
    <source>
        <dbReference type="Pfam" id="PF05378"/>
    </source>
</evidence>
<keyword evidence="7" id="KW-1185">Reference proteome</keyword>
<dbReference type="VEuPathDB" id="AmoebaDB:NAEGRDRAFT_82976"/>
<feature type="domain" description="Hydantoinase B/oxoprolinase" evidence="3">
    <location>
        <begin position="780"/>
        <end position="1304"/>
    </location>
</feature>
<dbReference type="OMA" id="TDCNVML"/>
<feature type="domain" description="Hydantoinase/oxoprolinase N-terminal" evidence="4">
    <location>
        <begin position="17"/>
        <end position="244"/>
    </location>
</feature>
<feature type="domain" description="Hydantoinase A/oxoprolinase" evidence="2">
    <location>
        <begin position="264"/>
        <end position="571"/>
    </location>
</feature>
<dbReference type="PANTHER" id="PTHR11365:SF2">
    <property type="entry name" value="5-OXOPROLINASE"/>
    <property type="match status" value="1"/>
</dbReference>
<dbReference type="FunCoup" id="D2V3Y4">
    <property type="interactions" value="101"/>
</dbReference>
<dbReference type="InterPro" id="IPR003692">
    <property type="entry name" value="Hydantoinase_B"/>
</dbReference>
<evidence type="ECO:0000313" key="6">
    <source>
        <dbReference type="EMBL" id="EFC48430.1"/>
    </source>
</evidence>
<dbReference type="RefSeq" id="XP_002681174.1">
    <property type="nucleotide sequence ID" value="XM_002681128.1"/>
</dbReference>
<gene>
    <name evidence="6" type="ORF">NAEGRDRAFT_82976</name>
</gene>
<name>D2V3Y4_NAEGR</name>
<reference evidence="6 7" key="1">
    <citation type="journal article" date="2010" name="Cell">
        <title>The genome of Naegleria gruberi illuminates early eukaryotic versatility.</title>
        <authorList>
            <person name="Fritz-Laylin L.K."/>
            <person name="Prochnik S.E."/>
            <person name="Ginger M.L."/>
            <person name="Dacks J.B."/>
            <person name="Carpenter M.L."/>
            <person name="Field M.C."/>
            <person name="Kuo A."/>
            <person name="Paredez A."/>
            <person name="Chapman J."/>
            <person name="Pham J."/>
            <person name="Shu S."/>
            <person name="Neupane R."/>
            <person name="Cipriano M."/>
            <person name="Mancuso J."/>
            <person name="Tu H."/>
            <person name="Salamov A."/>
            <person name="Lindquist E."/>
            <person name="Shapiro H."/>
            <person name="Lucas S."/>
            <person name="Grigoriev I.V."/>
            <person name="Cande W.Z."/>
            <person name="Fulton C."/>
            <person name="Rokhsar D.S."/>
            <person name="Dawson S.C."/>
        </authorList>
    </citation>
    <scope>NUCLEOTIDE SEQUENCE [LARGE SCALE GENOMIC DNA]</scope>
    <source>
        <strain evidence="6 7">NEG-M</strain>
    </source>
</reference>
<sequence>MSNNSECSGSASNQLFRFSIDRGGTFCDIYAEVPKTIHNNYQPYVVMKLLSEDPQHYNDAPREGIKRIMNKVLGLQMKDAKEIDIDNIEYIRMGTTVATNALLERKGSRCALITTKGFRDLLKIGHQARPKIFELFIRKPSLLYERVIEVDERVCLTEQVYGKCKKFQEPEGSQLSTEEWRNQRLKKGISGEEVFIRNTVDEEFVYNTCKELKESGINSIAVVLLHSYTFADHELQIAEIAKRAGIENISLSHQAMPMIRAVPRGHTTCVDAYLSPIIRDYVRNFCSGFSDFDKLLKRVTFMQSNGGLTPASDFKGCNAILSGPAGGIVAIASTSYNPDDKIPIIGIDIGGTSTDVSRFGGKFDLVFETETAGVQIQAPQLDITTVAAGGGSKLTFNQKTGIFEVGPSSVGANPGPVCYRKQGSFPIKHLAITDANLFLGRLLPEFFPKIFGETEDQPLDYEATKLAFEELTKQVNDFELKRDPQNAKLKTTEEVAYGFIQVANEAMSRPIRSITVSKGYDTRDHTLCSFGGAGSQHAQAIANNLGMKKVFIPRQSGILSAYGLGLADVVLDEQEPSTAEYAEENFGYFSNRLKEIEGRVVERLKNSGFDNSNIKIVHYLNLKYKGTDYSIMTSVPEEAKQQDSILGGDYRSEFEKSYKREYGFTVVGRPIIVDDIRVRGIGITPSISKIEIASSKSEPKPITSTKTYFEQGWTETAVYDLQHLAAGDKVHGPAIIIHDTTTIVVEPHGTALITKYGDVEITLSSTKTQEINVNELKKVDAVRLSIFNHRFMSIAEQMGRSLQRTSTSTNIKERLDFSCALFSPDGSLLANAPHLPVHLGSMSEAVRYQIRTLGDSWKEGEVIVANHPCAGGTHLPDITVITPVYSNGKVAFYVANRGHHADIGGIQPGSMPPFSRLLSEEGMAIVSCKLVENGEFQEERITNLLKEAGARAIKDNISDMKAQVASNTKGISLLQELINEYSLEVVQSYMQYVQDNAEYAVKEMLQQVFEEHSQDKNAASIDLHSQDFMDDGSIINLHLTIKNQKHENFRNGSEKQHVAIFDFTGTSEMMLGFAPKAITISAILYSLRCLVKQDIPLNQGCLEPISIKIEKHSLLDIGEDGIVGVVAGNVLTSQRVTDVILKAFSAAACSQGCMNNFTFGNESWGYYETICGGVGAGKDYQGEDSVHTHMTNTRITDVEILERRYPLILKQFSVRPNSGGEGEFRGGNGVVREVEFLEPLQVGILSERRVFSPSGCRGGKDGQKGKNLLILKRGLIHSLGGKNSFKVEPGDCVIIQTPGGGGYGIKK</sequence>
<dbReference type="InterPro" id="IPR008040">
    <property type="entry name" value="Hydant_A_N"/>
</dbReference>
<accession>D2V3Y4</accession>
<proteinExistence type="inferred from homology"/>
<dbReference type="Pfam" id="PF02538">
    <property type="entry name" value="Hydantoinase_B"/>
    <property type="match status" value="1"/>
</dbReference>
<feature type="domain" description="Acetophenone carboxylase-like C-terminal" evidence="5">
    <location>
        <begin position="592"/>
        <end position="750"/>
    </location>
</feature>
<dbReference type="STRING" id="5762.D2V3Y4"/>
<dbReference type="GO" id="GO:0017168">
    <property type="term" value="F:5-oxoprolinase (ATP-hydrolyzing) activity"/>
    <property type="evidence" value="ECO:0007669"/>
    <property type="project" value="TreeGrafter"/>
</dbReference>
<dbReference type="EMBL" id="GG738851">
    <property type="protein sequence ID" value="EFC48430.1"/>
    <property type="molecule type" value="Genomic_DNA"/>
</dbReference>
<comment type="similarity">
    <text evidence="1">Belongs to the oxoprolinase family.</text>
</comment>
<dbReference type="InterPro" id="IPR049517">
    <property type="entry name" value="ACX-like_C"/>
</dbReference>
<organism evidence="7">
    <name type="scientific">Naegleria gruberi</name>
    <name type="common">Amoeba</name>
    <dbReference type="NCBI Taxonomy" id="5762"/>
    <lineage>
        <taxon>Eukaryota</taxon>
        <taxon>Discoba</taxon>
        <taxon>Heterolobosea</taxon>
        <taxon>Tetramitia</taxon>
        <taxon>Eutetramitia</taxon>
        <taxon>Vahlkampfiidae</taxon>
        <taxon>Naegleria</taxon>
    </lineage>
</organism>
<dbReference type="Pfam" id="PF19278">
    <property type="entry name" value="Hydant_A_C"/>
    <property type="match status" value="1"/>
</dbReference>
<protein>
    <submittedName>
        <fullName evidence="6">5-oxoprolinase</fullName>
    </submittedName>
</protein>
<dbReference type="PANTHER" id="PTHR11365">
    <property type="entry name" value="5-OXOPROLINASE RELATED"/>
    <property type="match status" value="1"/>
</dbReference>
<dbReference type="eggNOG" id="KOG1939">
    <property type="taxonomic scope" value="Eukaryota"/>
</dbReference>
<dbReference type="Pfam" id="PF05378">
    <property type="entry name" value="Hydant_A_N"/>
    <property type="match status" value="1"/>
</dbReference>
<dbReference type="GeneID" id="8849739"/>
<evidence type="ECO:0000256" key="1">
    <source>
        <dbReference type="ARBA" id="ARBA00010403"/>
    </source>
</evidence>
<dbReference type="OrthoDB" id="3643at2759"/>
<evidence type="ECO:0000313" key="7">
    <source>
        <dbReference type="Proteomes" id="UP000006671"/>
    </source>
</evidence>